<feature type="transmembrane region" description="Helical" evidence="1">
    <location>
        <begin position="20"/>
        <end position="38"/>
    </location>
</feature>
<feature type="transmembrane region" description="Helical" evidence="1">
    <location>
        <begin position="613"/>
        <end position="634"/>
    </location>
</feature>
<evidence type="ECO:0000256" key="1">
    <source>
        <dbReference type="SAM" id="Phobius"/>
    </source>
</evidence>
<dbReference type="Pfam" id="PF18949">
    <property type="entry name" value="DUF5693"/>
    <property type="match status" value="1"/>
</dbReference>
<organism evidence="2 3">
    <name type="scientific">Aminomonas paucivorans DSM 12260</name>
    <dbReference type="NCBI Taxonomy" id="584708"/>
    <lineage>
        <taxon>Bacteria</taxon>
        <taxon>Thermotogati</taxon>
        <taxon>Synergistota</taxon>
        <taxon>Synergistia</taxon>
        <taxon>Synergistales</taxon>
        <taxon>Synergistaceae</taxon>
        <taxon>Aminomonas</taxon>
    </lineage>
</organism>
<protein>
    <submittedName>
        <fullName evidence="2">Uncharacterized protein</fullName>
    </submittedName>
</protein>
<keyword evidence="3" id="KW-1185">Reference proteome</keyword>
<dbReference type="eggNOG" id="ENOG502Z8QQ">
    <property type="taxonomic scope" value="Bacteria"/>
</dbReference>
<keyword evidence="1" id="KW-0812">Transmembrane</keyword>
<dbReference type="InterPro" id="IPR043748">
    <property type="entry name" value="DUF5693"/>
</dbReference>
<feature type="transmembrane region" description="Helical" evidence="1">
    <location>
        <begin position="510"/>
        <end position="529"/>
    </location>
</feature>
<proteinExistence type="predicted"/>
<evidence type="ECO:0000313" key="3">
    <source>
        <dbReference type="Proteomes" id="UP000005096"/>
    </source>
</evidence>
<dbReference type="HOGENOM" id="CLU_023389_0_0_0"/>
<evidence type="ECO:0000313" key="2">
    <source>
        <dbReference type="EMBL" id="EFQ23236.1"/>
    </source>
</evidence>
<dbReference type="STRING" id="584708.Apau_0808"/>
<feature type="transmembrane region" description="Helical" evidence="1">
    <location>
        <begin position="468"/>
        <end position="489"/>
    </location>
</feature>
<dbReference type="RefSeq" id="WP_006300404.1">
    <property type="nucleotide sequence ID" value="NZ_CM001022.1"/>
</dbReference>
<accession>E3CVI0</accession>
<dbReference type="EMBL" id="CM001022">
    <property type="protein sequence ID" value="EFQ23236.1"/>
    <property type="molecule type" value="Genomic_DNA"/>
</dbReference>
<keyword evidence="1" id="KW-0472">Membrane</keyword>
<reference evidence="2 3" key="1">
    <citation type="journal article" date="2010" name="Stand. Genomic Sci.">
        <title>Non-contiguous finished genome sequence of Aminomonas paucivorans type strain (GLU-3).</title>
        <authorList>
            <person name="Pitluck S."/>
            <person name="Yasawong M."/>
            <person name="Held B."/>
            <person name="Lapidus A."/>
            <person name="Nolan M."/>
            <person name="Copeland A."/>
            <person name="Lucas S."/>
            <person name="Del Rio T.G."/>
            <person name="Tice H."/>
            <person name="Cheng J.F."/>
            <person name="Chertkov O."/>
            <person name="Goodwin L."/>
            <person name="Tapia R."/>
            <person name="Han C."/>
            <person name="Liolios K."/>
            <person name="Ivanova N."/>
            <person name="Mavromatis K."/>
            <person name="Ovchinnikova G."/>
            <person name="Pati A."/>
            <person name="Chen A."/>
            <person name="Palaniappan K."/>
            <person name="Land M."/>
            <person name="Hauser L."/>
            <person name="Chang Y.J."/>
            <person name="Jeffries C.D."/>
            <person name="Pukall R."/>
            <person name="Spring S."/>
            <person name="Rohde M."/>
            <person name="Sikorski J."/>
            <person name="Goker M."/>
            <person name="Woyke T."/>
            <person name="Bristow J."/>
            <person name="Eisen J.A."/>
            <person name="Markowitz V."/>
            <person name="Hugenholtz P."/>
            <person name="Kyrpides N.C."/>
            <person name="Klenk H.P."/>
        </authorList>
    </citation>
    <scope>NUCLEOTIDE SEQUENCE [LARGE SCALE GENOMIC DNA]</scope>
    <source>
        <strain evidence="2 3">DSM 12260</strain>
    </source>
</reference>
<gene>
    <name evidence="2" type="ORF">Apau_0808</name>
</gene>
<dbReference type="AlphaFoldDB" id="E3CVI0"/>
<keyword evidence="1" id="KW-1133">Transmembrane helix</keyword>
<sequence length="647" mass="70508">MPDLKGRGGAPRDFLSHPRAWLWIALALAALLAGAGLAPRVGAERQQHTVGLVMEYRDLVSLARESGVSPQRLWARLHSLGMRGLTVSEGTGKDLLNGGFPLRWTPAKDLPSSVPIPPGLPGDRGVLWGRADEAAWQVFLPYLSTKMPGLVRESGGGWLAAVFPASFPELLDSGLLPDLAGLDFARRNGIPVVFRPSPCLGVEGGRVAASLGLLMDQYPEIRSILPSGLVVPGYPDLDPLAALLEERRVPVAQAEFVKQIGVSELVERVFPLVLPLHSLVKDEIFSRRMSREQVVERMVRAAHERSVRLLLFRPYDLYNGHRLPFFLEDLESLSDSLKARGYELGWPSTLPLWGRSPLAVLGASLALAAFALALGRRFGLRGLASAGSGRWGVFLGGGTVLVALGVWALPPAGRYLGGFLGALAATEATLAALDREDHPFRGAFEGLFLVLAAGACLASFYGTPEFMLRLRGFSGVKLTLLLPPLLVLLHDLRNRIHPEGLGEILARPPLWGELLAAGLVLGAVLFMAVRSDNTALVPQWELHAREMLERLLRVRPRTKEFLVGYPCLLLAILASRRNLWPRYREILRVGASLAFASAVNSFCHLHSPFALTLLRVFNGWWAGLLLGGGLFLAWEMRFSRRKGAEAP</sequence>
<dbReference type="PaxDb" id="584708-Apau_0808"/>
<feature type="transmembrane region" description="Helical" evidence="1">
    <location>
        <begin position="442"/>
        <end position="462"/>
    </location>
</feature>
<name>E3CVI0_9BACT</name>
<dbReference type="Proteomes" id="UP000005096">
    <property type="component" value="Chromosome"/>
</dbReference>
<dbReference type="OrthoDB" id="3805529at2"/>
<feature type="transmembrane region" description="Helical" evidence="1">
    <location>
        <begin position="358"/>
        <end position="379"/>
    </location>
</feature>
<feature type="transmembrane region" description="Helical" evidence="1">
    <location>
        <begin position="391"/>
        <end position="409"/>
    </location>
</feature>
<feature type="transmembrane region" description="Helical" evidence="1">
    <location>
        <begin position="586"/>
        <end position="607"/>
    </location>
</feature>